<dbReference type="GO" id="GO:0019251">
    <property type="term" value="P:anaerobic cobalamin biosynthetic process"/>
    <property type="evidence" value="ECO:0007669"/>
    <property type="project" value="InterPro"/>
</dbReference>
<dbReference type="STRING" id="1588748.HMPREF3182_01277"/>
<dbReference type="Gene3D" id="3.40.50.1400">
    <property type="match status" value="2"/>
</dbReference>
<dbReference type="GO" id="GO:0046872">
    <property type="term" value="F:metal ion binding"/>
    <property type="evidence" value="ECO:0007669"/>
    <property type="project" value="UniProtKB-KW"/>
</dbReference>
<dbReference type="CDD" id="cd03413">
    <property type="entry name" value="CbiK_C"/>
    <property type="match status" value="1"/>
</dbReference>
<protein>
    <submittedName>
        <fullName evidence="3">Putative sirohydrochlorin cobaltochelatase</fullName>
    </submittedName>
</protein>
<evidence type="ECO:0000313" key="4">
    <source>
        <dbReference type="Proteomes" id="UP000070160"/>
    </source>
</evidence>
<feature type="binding site" evidence="2">
    <location>
        <position position="233"/>
    </location>
    <ligand>
        <name>Co(2+)</name>
        <dbReference type="ChEBI" id="CHEBI:48828"/>
    </ligand>
</feature>
<feature type="binding site" evidence="2">
    <location>
        <position position="170"/>
    </location>
    <ligand>
        <name>Co(2+)</name>
        <dbReference type="ChEBI" id="CHEBI:48828"/>
    </ligand>
</feature>
<evidence type="ECO:0000313" key="3">
    <source>
        <dbReference type="EMBL" id="KXB90522.1"/>
    </source>
</evidence>
<name>A0A134CE99_9FIRM</name>
<accession>A0A134CE99</accession>
<dbReference type="InterPro" id="IPR010388">
    <property type="entry name" value="Anaerobic_Co-chelatase"/>
</dbReference>
<dbReference type="RefSeq" id="WP_062486204.1">
    <property type="nucleotide sequence ID" value="NZ_KQ960953.1"/>
</dbReference>
<feature type="binding site" evidence="2">
    <location>
        <position position="201"/>
    </location>
    <ligand>
        <name>Co(2+)</name>
        <dbReference type="ChEBI" id="CHEBI:48828"/>
    </ligand>
</feature>
<comment type="caution">
    <text evidence="3">The sequence shown here is derived from an EMBL/GenBank/DDBJ whole genome shotgun (WGS) entry which is preliminary data.</text>
</comment>
<dbReference type="Pfam" id="PF06180">
    <property type="entry name" value="CbiK"/>
    <property type="match status" value="1"/>
</dbReference>
<sequence length="288" mass="32226">MNIIKETRLGVKTYGKAIYPTKDAILVLSFGTTYEHTKKVTIDSIVQDIQHRYADTKVVLAFSSRIIVKRLRQKGIDILSPEEALDQLQAEGYTRVVMVSLDIIPGIEYTYKMALLEAYKQAFTQITLSTPLLYWMGQSACRDDVKLFIEALGSQFLSYSDKTAILLMAHGTNHPANAYYAVIQAKLDELTNRPVFIYSIEGWPELQDIIPKLVKLKITDIALMPMMLVAGDHAHNDMAGENEGSHLHLLKAAGFTVHTYMHGLGENAAIRKLFVEHTVEAVKDGGEI</sequence>
<proteinExistence type="predicted"/>
<evidence type="ECO:0000256" key="1">
    <source>
        <dbReference type="PIRSR" id="PIRSR033579-1"/>
    </source>
</evidence>
<gene>
    <name evidence="3" type="ORF">HMPREF3182_01277</name>
</gene>
<reference evidence="4" key="1">
    <citation type="submission" date="2016-01" db="EMBL/GenBank/DDBJ databases">
        <authorList>
            <person name="Mitreva M."/>
            <person name="Pepin K.H."/>
            <person name="Mihindukulasuriya K.A."/>
            <person name="Fulton R."/>
            <person name="Fronick C."/>
            <person name="O'Laughlin M."/>
            <person name="Miner T."/>
            <person name="Herter B."/>
            <person name="Rosa B.A."/>
            <person name="Cordes M."/>
            <person name="Tomlinson C."/>
            <person name="Wollam A."/>
            <person name="Palsikar V.B."/>
            <person name="Mardis E.R."/>
            <person name="Wilson R.K."/>
        </authorList>
    </citation>
    <scope>NUCLEOTIDE SEQUENCE [LARGE SCALE GENOMIC DNA]</scope>
    <source>
        <strain evidence="4">KA00182</strain>
    </source>
</reference>
<dbReference type="Proteomes" id="UP000070160">
    <property type="component" value="Unassembled WGS sequence"/>
</dbReference>
<keyword evidence="2" id="KW-0479">Metal-binding</keyword>
<dbReference type="AlphaFoldDB" id="A0A134CE99"/>
<evidence type="ECO:0000256" key="2">
    <source>
        <dbReference type="PIRSR" id="PIRSR033579-3"/>
    </source>
</evidence>
<keyword evidence="4" id="KW-1185">Reference proteome</keyword>
<dbReference type="EMBL" id="LSDT01000046">
    <property type="protein sequence ID" value="KXB90522.1"/>
    <property type="molecule type" value="Genomic_DNA"/>
</dbReference>
<dbReference type="SUPFAM" id="SSF53800">
    <property type="entry name" value="Chelatase"/>
    <property type="match status" value="1"/>
</dbReference>
<organism evidence="3 4">
    <name type="scientific">Megasphaera hutchinsoni</name>
    <dbReference type="NCBI Taxonomy" id="1588748"/>
    <lineage>
        <taxon>Bacteria</taxon>
        <taxon>Bacillati</taxon>
        <taxon>Bacillota</taxon>
        <taxon>Negativicutes</taxon>
        <taxon>Veillonellales</taxon>
        <taxon>Veillonellaceae</taxon>
        <taxon>Megasphaera</taxon>
    </lineage>
</organism>
<feature type="active site" description="Proton acceptor" evidence="1">
    <location>
        <position position="170"/>
    </location>
</feature>
<dbReference type="PATRIC" id="fig|1588748.3.peg.1234"/>
<dbReference type="GO" id="GO:0016852">
    <property type="term" value="F:sirohydrochlorin cobaltochelatase activity"/>
    <property type="evidence" value="ECO:0007669"/>
    <property type="project" value="InterPro"/>
</dbReference>
<dbReference type="PIRSF" id="PIRSF033579">
    <property type="entry name" value="Anaer_Co_chel"/>
    <property type="match status" value="1"/>
</dbReference>
<keyword evidence="2" id="KW-0170">Cobalt</keyword>